<reference evidence="2 3" key="1">
    <citation type="journal article" date="2019" name="Nat. Ecol. Evol.">
        <title>Megaphylogeny resolves global patterns of mushroom evolution.</title>
        <authorList>
            <person name="Varga T."/>
            <person name="Krizsan K."/>
            <person name="Foldi C."/>
            <person name="Dima B."/>
            <person name="Sanchez-Garcia M."/>
            <person name="Sanchez-Ramirez S."/>
            <person name="Szollosi G.J."/>
            <person name="Szarkandi J.G."/>
            <person name="Papp V."/>
            <person name="Albert L."/>
            <person name="Andreopoulos W."/>
            <person name="Angelini C."/>
            <person name="Antonin V."/>
            <person name="Barry K.W."/>
            <person name="Bougher N.L."/>
            <person name="Buchanan P."/>
            <person name="Buyck B."/>
            <person name="Bense V."/>
            <person name="Catcheside P."/>
            <person name="Chovatia M."/>
            <person name="Cooper J."/>
            <person name="Damon W."/>
            <person name="Desjardin D."/>
            <person name="Finy P."/>
            <person name="Geml J."/>
            <person name="Haridas S."/>
            <person name="Hughes K."/>
            <person name="Justo A."/>
            <person name="Karasinski D."/>
            <person name="Kautmanova I."/>
            <person name="Kiss B."/>
            <person name="Kocsube S."/>
            <person name="Kotiranta H."/>
            <person name="LaButti K.M."/>
            <person name="Lechner B.E."/>
            <person name="Liimatainen K."/>
            <person name="Lipzen A."/>
            <person name="Lukacs Z."/>
            <person name="Mihaltcheva S."/>
            <person name="Morgado L.N."/>
            <person name="Niskanen T."/>
            <person name="Noordeloos M.E."/>
            <person name="Ohm R.A."/>
            <person name="Ortiz-Santana B."/>
            <person name="Ovrebo C."/>
            <person name="Racz N."/>
            <person name="Riley R."/>
            <person name="Savchenko A."/>
            <person name="Shiryaev A."/>
            <person name="Soop K."/>
            <person name="Spirin V."/>
            <person name="Szebenyi C."/>
            <person name="Tomsovsky M."/>
            <person name="Tulloss R.E."/>
            <person name="Uehling J."/>
            <person name="Grigoriev I.V."/>
            <person name="Vagvolgyi C."/>
            <person name="Papp T."/>
            <person name="Martin F.M."/>
            <person name="Miettinen O."/>
            <person name="Hibbett D.S."/>
            <person name="Nagy L.G."/>
        </authorList>
    </citation>
    <scope>NUCLEOTIDE SEQUENCE [LARGE SCALE GENOMIC DNA]</scope>
    <source>
        <strain evidence="2 3">CBS 121175</strain>
    </source>
</reference>
<name>A0A5C3L1G2_COPMA</name>
<accession>A0A5C3L1G2</accession>
<dbReference type="EMBL" id="ML210251">
    <property type="protein sequence ID" value="TFK22058.1"/>
    <property type="molecule type" value="Genomic_DNA"/>
</dbReference>
<evidence type="ECO:0000313" key="2">
    <source>
        <dbReference type="EMBL" id="TFK22058.1"/>
    </source>
</evidence>
<organism evidence="2 3">
    <name type="scientific">Coprinopsis marcescibilis</name>
    <name type="common">Agaric fungus</name>
    <name type="synonym">Psathyrella marcescibilis</name>
    <dbReference type="NCBI Taxonomy" id="230819"/>
    <lineage>
        <taxon>Eukaryota</taxon>
        <taxon>Fungi</taxon>
        <taxon>Dikarya</taxon>
        <taxon>Basidiomycota</taxon>
        <taxon>Agaricomycotina</taxon>
        <taxon>Agaricomycetes</taxon>
        <taxon>Agaricomycetidae</taxon>
        <taxon>Agaricales</taxon>
        <taxon>Agaricineae</taxon>
        <taxon>Psathyrellaceae</taxon>
        <taxon>Coprinopsis</taxon>
    </lineage>
</organism>
<proteinExistence type="predicted"/>
<feature type="region of interest" description="Disordered" evidence="1">
    <location>
        <begin position="152"/>
        <end position="176"/>
    </location>
</feature>
<evidence type="ECO:0000256" key="1">
    <source>
        <dbReference type="SAM" id="MobiDB-lite"/>
    </source>
</evidence>
<dbReference type="Proteomes" id="UP000307440">
    <property type="component" value="Unassembled WGS sequence"/>
</dbReference>
<feature type="compositionally biased region" description="Basic and acidic residues" evidence="1">
    <location>
        <begin position="152"/>
        <end position="168"/>
    </location>
</feature>
<protein>
    <submittedName>
        <fullName evidence="2">Uncharacterized protein</fullName>
    </submittedName>
</protein>
<evidence type="ECO:0000313" key="3">
    <source>
        <dbReference type="Proteomes" id="UP000307440"/>
    </source>
</evidence>
<keyword evidence="3" id="KW-1185">Reference proteome</keyword>
<feature type="non-terminal residue" evidence="2">
    <location>
        <position position="258"/>
    </location>
</feature>
<gene>
    <name evidence="2" type="ORF">FA15DRAFT_706712</name>
</gene>
<dbReference type="AlphaFoldDB" id="A0A5C3L1G2"/>
<sequence>MATTQGLPYDLLSSLKQQTSSVEDISCFLDDLNPTWPYTHSPELMLRELADFSPPYHHILELVLSYGSWADFLANWLLRTFPPSAALEGSIHGAVLRRLLDFFYFEGLPLETALAPSLSRDRSFVDNALKACLFLTNFCHMSNPTASFIVDNDDKHARKKPTQAERKHSQAQNQKSVKDPIRLISRALNIDPPTSPEEAESTSLALVSKLKSILDKYLKILQSNRVNEVVVRLFVVASSDGAGDPARPKPNVHKINTN</sequence>